<protein>
    <recommendedName>
        <fullName evidence="7">Rhodopsin domain-containing protein</fullName>
    </recommendedName>
</protein>
<dbReference type="InterPro" id="IPR049326">
    <property type="entry name" value="Rhodopsin_dom_fungi"/>
</dbReference>
<dbReference type="OrthoDB" id="3648173at2759"/>
<dbReference type="AlphaFoldDB" id="A0A084AQA1"/>
<comment type="similarity">
    <text evidence="5">Belongs to the SAT4 family.</text>
</comment>
<dbReference type="HOGENOM" id="CLU_028200_0_2_1"/>
<evidence type="ECO:0000256" key="6">
    <source>
        <dbReference type="SAM" id="Phobius"/>
    </source>
</evidence>
<evidence type="ECO:0000256" key="4">
    <source>
        <dbReference type="ARBA" id="ARBA00023136"/>
    </source>
</evidence>
<dbReference type="InterPro" id="IPR052337">
    <property type="entry name" value="SAT4-like"/>
</dbReference>
<name>A0A084AQA1_STACB</name>
<feature type="domain" description="Rhodopsin" evidence="7">
    <location>
        <begin position="39"/>
        <end position="277"/>
    </location>
</feature>
<reference evidence="8 9" key="1">
    <citation type="journal article" date="2014" name="BMC Genomics">
        <title>Comparative genome sequencing reveals chemotype-specific gene clusters in the toxigenic black mold Stachybotrys.</title>
        <authorList>
            <person name="Semeiks J."/>
            <person name="Borek D."/>
            <person name="Otwinowski Z."/>
            <person name="Grishin N.V."/>
        </authorList>
    </citation>
    <scope>NUCLEOTIDE SEQUENCE [LARGE SCALE GENOMIC DNA]</scope>
    <source>
        <strain evidence="9">CBS 109288 / IBT 7711</strain>
    </source>
</reference>
<feature type="transmembrane region" description="Helical" evidence="6">
    <location>
        <begin position="214"/>
        <end position="234"/>
    </location>
</feature>
<evidence type="ECO:0000313" key="8">
    <source>
        <dbReference type="EMBL" id="KEY67480.1"/>
    </source>
</evidence>
<proteinExistence type="inferred from homology"/>
<dbReference type="PANTHER" id="PTHR33048">
    <property type="entry name" value="PTH11-LIKE INTEGRAL MEMBRANE PROTEIN (AFU_ORTHOLOGUE AFUA_5G11245)"/>
    <property type="match status" value="1"/>
</dbReference>
<feature type="transmembrane region" description="Helical" evidence="6">
    <location>
        <begin position="133"/>
        <end position="160"/>
    </location>
</feature>
<keyword evidence="4 6" id="KW-0472">Membrane</keyword>
<dbReference type="PANTHER" id="PTHR33048:SF47">
    <property type="entry name" value="INTEGRAL MEMBRANE PROTEIN-RELATED"/>
    <property type="match status" value="1"/>
</dbReference>
<evidence type="ECO:0000256" key="2">
    <source>
        <dbReference type="ARBA" id="ARBA00022692"/>
    </source>
</evidence>
<keyword evidence="9" id="KW-1185">Reference proteome</keyword>
<dbReference type="GO" id="GO:0016020">
    <property type="term" value="C:membrane"/>
    <property type="evidence" value="ECO:0007669"/>
    <property type="project" value="UniProtKB-SubCell"/>
</dbReference>
<evidence type="ECO:0000256" key="3">
    <source>
        <dbReference type="ARBA" id="ARBA00022989"/>
    </source>
</evidence>
<feature type="transmembrane region" description="Helical" evidence="6">
    <location>
        <begin position="180"/>
        <end position="202"/>
    </location>
</feature>
<feature type="transmembrane region" description="Helical" evidence="6">
    <location>
        <begin position="94"/>
        <end position="113"/>
    </location>
</feature>
<keyword evidence="3 6" id="KW-1133">Transmembrane helix</keyword>
<organism evidence="8 9">
    <name type="scientific">Stachybotrys chartarum (strain CBS 109288 / IBT 7711)</name>
    <name type="common">Toxic black mold</name>
    <name type="synonym">Stilbospora chartarum</name>
    <dbReference type="NCBI Taxonomy" id="1280523"/>
    <lineage>
        <taxon>Eukaryota</taxon>
        <taxon>Fungi</taxon>
        <taxon>Dikarya</taxon>
        <taxon>Ascomycota</taxon>
        <taxon>Pezizomycotina</taxon>
        <taxon>Sordariomycetes</taxon>
        <taxon>Hypocreomycetidae</taxon>
        <taxon>Hypocreales</taxon>
        <taxon>Stachybotryaceae</taxon>
        <taxon>Stachybotrys</taxon>
    </lineage>
</organism>
<feature type="transmembrane region" description="Helical" evidence="6">
    <location>
        <begin position="55"/>
        <end position="74"/>
    </location>
</feature>
<dbReference type="EMBL" id="KL648614">
    <property type="protein sequence ID" value="KEY67480.1"/>
    <property type="molecule type" value="Genomic_DNA"/>
</dbReference>
<dbReference type="Pfam" id="PF20684">
    <property type="entry name" value="Fung_rhodopsin"/>
    <property type="match status" value="1"/>
</dbReference>
<sequence length="330" mass="36920">MCAIAARDQEAEDSSRSKVRSIQGFVAACLVLSVVLASLRFYVRLRILRSFRKDDWAVVATLILMICSGAMATVASHHGLGSHMSILTDSEKTFFLVLIWISSLGYLSTIIALKTAFLLQYRRAFPLPTFQRLCDIFLGFLAVWLLAGFITQFAICHPLSQQWDPMVIENGHSCKARFHFWLANAIVHVATDIVLFIMPFPMIRNLPQNRMQKFVLGGVFSLGFFTCAISAIRLTTLHAALMGTDQSWEMATTLFWSVGEATCAVVCLCVPTLRPLLAPKKQWRSGQIWTGEPEQRPFPERVTRPESDAWNYHAALREAETLPSTSADGS</sequence>
<keyword evidence="2 6" id="KW-0812">Transmembrane</keyword>
<accession>A0A084AQA1</accession>
<evidence type="ECO:0000313" key="9">
    <source>
        <dbReference type="Proteomes" id="UP000028045"/>
    </source>
</evidence>
<feature type="transmembrane region" description="Helical" evidence="6">
    <location>
        <begin position="22"/>
        <end position="43"/>
    </location>
</feature>
<evidence type="ECO:0000259" key="7">
    <source>
        <dbReference type="Pfam" id="PF20684"/>
    </source>
</evidence>
<dbReference type="Proteomes" id="UP000028045">
    <property type="component" value="Unassembled WGS sequence"/>
</dbReference>
<feature type="transmembrane region" description="Helical" evidence="6">
    <location>
        <begin position="254"/>
        <end position="277"/>
    </location>
</feature>
<comment type="subcellular location">
    <subcellularLocation>
        <location evidence="1">Membrane</location>
        <topology evidence="1">Multi-pass membrane protein</topology>
    </subcellularLocation>
</comment>
<gene>
    <name evidence="8" type="ORF">S7711_02400</name>
</gene>
<evidence type="ECO:0000256" key="1">
    <source>
        <dbReference type="ARBA" id="ARBA00004141"/>
    </source>
</evidence>
<evidence type="ECO:0000256" key="5">
    <source>
        <dbReference type="ARBA" id="ARBA00038359"/>
    </source>
</evidence>